<dbReference type="SMART" id="SM00909">
    <property type="entry name" value="Germane"/>
    <property type="match status" value="1"/>
</dbReference>
<dbReference type="AlphaFoldDB" id="A0A4R9HZH8"/>
<evidence type="ECO:0000313" key="2">
    <source>
        <dbReference type="EMBL" id="TGK78232.1"/>
    </source>
</evidence>
<dbReference type="Pfam" id="PF10646">
    <property type="entry name" value="Germane"/>
    <property type="match status" value="1"/>
</dbReference>
<dbReference type="InterPro" id="IPR019606">
    <property type="entry name" value="GerMN"/>
</dbReference>
<protein>
    <submittedName>
        <fullName evidence="2">Spore gernimation protein</fullName>
    </submittedName>
</protein>
<gene>
    <name evidence="2" type="ORF">EHQ24_16870</name>
</gene>
<keyword evidence="3" id="KW-1185">Reference proteome</keyword>
<feature type="domain" description="GerMN" evidence="1">
    <location>
        <begin position="162"/>
        <end position="253"/>
    </location>
</feature>
<proteinExistence type="predicted"/>
<accession>A0A4R9HZH8</accession>
<dbReference type="OrthoDB" id="345085at2"/>
<reference evidence="2" key="1">
    <citation type="journal article" date="2019" name="PLoS Negl. Trop. Dis.">
        <title>Revisiting the worldwide diversity of Leptospira species in the environment.</title>
        <authorList>
            <person name="Vincent A.T."/>
            <person name="Schiettekatte O."/>
            <person name="Bourhy P."/>
            <person name="Veyrier F.J."/>
            <person name="Picardeau M."/>
        </authorList>
    </citation>
    <scope>NUCLEOTIDE SEQUENCE [LARGE SCALE GENOMIC DNA]</scope>
    <source>
        <strain evidence="2">201800287</strain>
    </source>
</reference>
<name>A0A4R9HZH8_9LEPT</name>
<comment type="caution">
    <text evidence="2">The sequence shown here is derived from an EMBL/GenBank/DDBJ whole genome shotgun (WGS) entry which is preliminary data.</text>
</comment>
<dbReference type="EMBL" id="RQFK01000033">
    <property type="protein sequence ID" value="TGK78232.1"/>
    <property type="molecule type" value="Genomic_DNA"/>
</dbReference>
<organism evidence="2 3">
    <name type="scientific">Leptospira noumeaensis</name>
    <dbReference type="NCBI Taxonomy" id="2484964"/>
    <lineage>
        <taxon>Bacteria</taxon>
        <taxon>Pseudomonadati</taxon>
        <taxon>Spirochaetota</taxon>
        <taxon>Spirochaetia</taxon>
        <taxon>Leptospirales</taxon>
        <taxon>Leptospiraceae</taxon>
        <taxon>Leptospira</taxon>
    </lineage>
</organism>
<dbReference type="RefSeq" id="WP_135602801.1">
    <property type="nucleotide sequence ID" value="NZ_RQFK01000033.1"/>
</dbReference>
<dbReference type="Proteomes" id="UP000298009">
    <property type="component" value="Unassembled WGS sequence"/>
</dbReference>
<evidence type="ECO:0000313" key="3">
    <source>
        <dbReference type="Proteomes" id="UP000298009"/>
    </source>
</evidence>
<sequence>MAVLPQIQEDKWKSLRYLLGGIFLVLVLIEKSMGFDPKTSGNIFPKQGFRNIGKTQEKTKFAEPSDPFNNKQSWEDDLNWEEEVLTQTFPETAPKQTTKSKFVDDTIPEITLPEDRFPGAGKRLQAEAGYLPVYFLKFYGTGKNSQSQLVKLSREFPGGDPIPFLFQELTKGPNAEEKGKGVLSALSKRVRMEPNYRLENGILHISVSEDINYGGSIEILKDRLDQISFTMVGNFGIKGVILYTNGERIRTLGSDGLTIPEVLAKSQRKVIIF</sequence>
<evidence type="ECO:0000259" key="1">
    <source>
        <dbReference type="SMART" id="SM00909"/>
    </source>
</evidence>